<dbReference type="CDD" id="cd00009">
    <property type="entry name" value="AAA"/>
    <property type="match status" value="1"/>
</dbReference>
<keyword evidence="6" id="KW-0804">Transcription</keyword>
<dbReference type="Pfam" id="PF18024">
    <property type="entry name" value="HTH_50"/>
    <property type="match status" value="1"/>
</dbReference>
<dbReference type="Pfam" id="PF25601">
    <property type="entry name" value="AAA_lid_14"/>
    <property type="match status" value="1"/>
</dbReference>
<evidence type="ECO:0000256" key="1">
    <source>
        <dbReference type="ARBA" id="ARBA00022741"/>
    </source>
</evidence>
<keyword evidence="2" id="KW-0058">Aromatic hydrocarbons catabolism</keyword>
<dbReference type="Gene3D" id="1.10.8.60">
    <property type="match status" value="1"/>
</dbReference>
<keyword evidence="4" id="KW-0805">Transcription regulation</keyword>
<dbReference type="GO" id="GO:0003677">
    <property type="term" value="F:DNA binding"/>
    <property type="evidence" value="ECO:0007669"/>
    <property type="project" value="UniProtKB-KW"/>
</dbReference>
<dbReference type="RefSeq" id="WP_152800609.1">
    <property type="nucleotide sequence ID" value="NZ_WHNX01000001.1"/>
</dbReference>
<evidence type="ECO:0000256" key="7">
    <source>
        <dbReference type="ARBA" id="ARBA00029500"/>
    </source>
</evidence>
<dbReference type="InterPro" id="IPR035965">
    <property type="entry name" value="PAS-like_dom_sf"/>
</dbReference>
<dbReference type="GO" id="GO:0005524">
    <property type="term" value="F:ATP binding"/>
    <property type="evidence" value="ECO:0007669"/>
    <property type="project" value="UniProtKB-KW"/>
</dbReference>
<evidence type="ECO:0000259" key="8">
    <source>
        <dbReference type="PROSITE" id="PS50045"/>
    </source>
</evidence>
<dbReference type="InterPro" id="IPR000014">
    <property type="entry name" value="PAS"/>
</dbReference>
<dbReference type="InterPro" id="IPR027417">
    <property type="entry name" value="P-loop_NTPase"/>
</dbReference>
<dbReference type="Gene3D" id="3.30.450.20">
    <property type="entry name" value="PAS domain"/>
    <property type="match status" value="1"/>
</dbReference>
<dbReference type="SMART" id="SM00382">
    <property type="entry name" value="AAA"/>
    <property type="match status" value="1"/>
</dbReference>
<comment type="caution">
    <text evidence="10">The sequence shown here is derived from an EMBL/GenBank/DDBJ whole genome shotgun (WGS) entry which is preliminary data.</text>
</comment>
<evidence type="ECO:0000256" key="3">
    <source>
        <dbReference type="ARBA" id="ARBA00022840"/>
    </source>
</evidence>
<keyword evidence="3" id="KW-0067">ATP-binding</keyword>
<dbReference type="CDD" id="cd00130">
    <property type="entry name" value="PAS"/>
    <property type="match status" value="1"/>
</dbReference>
<dbReference type="InterPro" id="IPR025943">
    <property type="entry name" value="Sigma_54_int_dom_ATP-bd_2"/>
</dbReference>
<keyword evidence="11" id="KW-1185">Reference proteome</keyword>
<keyword evidence="1" id="KW-0547">Nucleotide-binding</keyword>
<proteinExistence type="predicted"/>
<dbReference type="PANTHER" id="PTHR32071">
    <property type="entry name" value="TRANSCRIPTIONAL REGULATORY PROTEIN"/>
    <property type="match status" value="1"/>
</dbReference>
<evidence type="ECO:0000313" key="10">
    <source>
        <dbReference type="EMBL" id="MPW24279.1"/>
    </source>
</evidence>
<dbReference type="EMBL" id="WHNX01000001">
    <property type="protein sequence ID" value="MPW24279.1"/>
    <property type="molecule type" value="Genomic_DNA"/>
</dbReference>
<evidence type="ECO:0000256" key="4">
    <source>
        <dbReference type="ARBA" id="ARBA00023015"/>
    </source>
</evidence>
<dbReference type="SUPFAM" id="SSF55785">
    <property type="entry name" value="PYP-like sensor domain (PAS domain)"/>
    <property type="match status" value="1"/>
</dbReference>
<organism evidence="10 11">
    <name type="scientific">Alkalibaculum sporogenes</name>
    <dbReference type="NCBI Taxonomy" id="2655001"/>
    <lineage>
        <taxon>Bacteria</taxon>
        <taxon>Bacillati</taxon>
        <taxon>Bacillota</taxon>
        <taxon>Clostridia</taxon>
        <taxon>Eubacteriales</taxon>
        <taxon>Eubacteriaceae</taxon>
        <taxon>Alkalibaculum</taxon>
    </lineage>
</organism>
<dbReference type="PROSITE" id="PS00675">
    <property type="entry name" value="SIGMA54_INTERACT_1"/>
    <property type="match status" value="1"/>
</dbReference>
<dbReference type="Gene3D" id="1.10.10.60">
    <property type="entry name" value="Homeodomain-like"/>
    <property type="match status" value="1"/>
</dbReference>
<dbReference type="PROSITE" id="PS50112">
    <property type="entry name" value="PAS"/>
    <property type="match status" value="1"/>
</dbReference>
<protein>
    <recommendedName>
        <fullName evidence="7">HTH-type transcriptional regulatory protein TyrR</fullName>
    </recommendedName>
</protein>
<dbReference type="InterPro" id="IPR030828">
    <property type="entry name" value="HTH_TyrR"/>
</dbReference>
<dbReference type="NCBIfam" id="TIGR00229">
    <property type="entry name" value="sensory_box"/>
    <property type="match status" value="1"/>
</dbReference>
<dbReference type="PROSITE" id="PS00688">
    <property type="entry name" value="SIGMA54_INTERACT_3"/>
    <property type="match status" value="1"/>
</dbReference>
<dbReference type="Pfam" id="PF00158">
    <property type="entry name" value="Sigma54_activat"/>
    <property type="match status" value="1"/>
</dbReference>
<sequence length="460" mass="52841">MINLTKVVNSPDYTEYLNSIPRETLLKILENSFTEIYVLDKNGKVVYANPAITRLYGIKPEDVVQKNSKEIKEGLWDPYSFDLTKVSRQAIVTENIYYKTNRTIICINVPVYNDQDQFEFMISTSLDNIRTVDLSYRDVRNPIETIDLEFSEVIIGKNELFKQCLNDLEKISKSDCNLLILGESGTGKSYIAQTVHNESRRRHKPFLAINCAAIPDGLFESELFGYVPGAFTGANAKGKIGLLKNADGGTIFLDEIGDLSLKMQAKILDVLENQRFIPVGSDKPEHVNIRIIAATNQNLVSAIKEKNFRSDLYWRLNTAKVVLPPLRHRQDDVILLTTYFLNTFNKRNNTKKFFSESLLSCFISYDWPGNIRQLKNAVERMCILSDKTIVDKKLFLQYLDQEEDIEEVYEDCFNVEEFKKRTVNKLYSKYKSSRIIAKKMGLSQSTANLLINKYIINNET</sequence>
<dbReference type="Pfam" id="PF13426">
    <property type="entry name" value="PAS_9"/>
    <property type="match status" value="1"/>
</dbReference>
<evidence type="ECO:0000256" key="6">
    <source>
        <dbReference type="ARBA" id="ARBA00023163"/>
    </source>
</evidence>
<dbReference type="PROSITE" id="PS00676">
    <property type="entry name" value="SIGMA54_INTERACT_2"/>
    <property type="match status" value="1"/>
</dbReference>
<evidence type="ECO:0000259" key="9">
    <source>
        <dbReference type="PROSITE" id="PS50112"/>
    </source>
</evidence>
<dbReference type="PANTHER" id="PTHR32071:SF57">
    <property type="entry name" value="C4-DICARBOXYLATE TRANSPORT TRANSCRIPTIONAL REGULATORY PROTEIN DCTD"/>
    <property type="match status" value="1"/>
</dbReference>
<dbReference type="SMART" id="SM00091">
    <property type="entry name" value="PAS"/>
    <property type="match status" value="1"/>
</dbReference>
<evidence type="ECO:0000256" key="5">
    <source>
        <dbReference type="ARBA" id="ARBA00023125"/>
    </source>
</evidence>
<reference evidence="10 11" key="1">
    <citation type="submission" date="2019-10" db="EMBL/GenBank/DDBJ databases">
        <title>Alkalibaculum tamaniensis sp.nov., a new alkaliphilic acetogen, isolated on methoxylated aromatics from a mud volcano.</title>
        <authorList>
            <person name="Khomyakova M.A."/>
            <person name="Merkel A.Y."/>
            <person name="Bonch-Osmolovskaya E.A."/>
            <person name="Slobodkin A.I."/>
        </authorList>
    </citation>
    <scope>NUCLEOTIDE SEQUENCE [LARGE SCALE GENOMIC DNA]</scope>
    <source>
        <strain evidence="10 11">M08DMB</strain>
    </source>
</reference>
<feature type="domain" description="Sigma-54 factor interaction" evidence="8">
    <location>
        <begin position="154"/>
        <end position="383"/>
    </location>
</feature>
<dbReference type="InterPro" id="IPR002078">
    <property type="entry name" value="Sigma_54_int"/>
</dbReference>
<dbReference type="GO" id="GO:0006355">
    <property type="term" value="P:regulation of DNA-templated transcription"/>
    <property type="evidence" value="ECO:0007669"/>
    <property type="project" value="InterPro"/>
</dbReference>
<evidence type="ECO:0000313" key="11">
    <source>
        <dbReference type="Proteomes" id="UP000440004"/>
    </source>
</evidence>
<dbReference type="PROSITE" id="PS50045">
    <property type="entry name" value="SIGMA54_INTERACT_4"/>
    <property type="match status" value="1"/>
</dbReference>
<dbReference type="InterPro" id="IPR003593">
    <property type="entry name" value="AAA+_ATPase"/>
</dbReference>
<gene>
    <name evidence="10" type="ORF">GC105_00525</name>
</gene>
<dbReference type="SUPFAM" id="SSF52540">
    <property type="entry name" value="P-loop containing nucleoside triphosphate hydrolases"/>
    <property type="match status" value="1"/>
</dbReference>
<keyword evidence="5" id="KW-0238">DNA-binding</keyword>
<dbReference type="InterPro" id="IPR025944">
    <property type="entry name" value="Sigma_54_int_dom_CS"/>
</dbReference>
<dbReference type="FunFam" id="3.40.50.300:FF:000006">
    <property type="entry name" value="DNA-binding transcriptional regulator NtrC"/>
    <property type="match status" value="1"/>
</dbReference>
<feature type="domain" description="PAS" evidence="9">
    <location>
        <begin position="21"/>
        <end position="67"/>
    </location>
</feature>
<dbReference type="InterPro" id="IPR058031">
    <property type="entry name" value="AAA_lid_NorR"/>
</dbReference>
<name>A0A6A7K4A6_9FIRM</name>
<dbReference type="InterPro" id="IPR025662">
    <property type="entry name" value="Sigma_54_int_dom_ATP-bd_1"/>
</dbReference>
<dbReference type="Gene3D" id="3.40.50.300">
    <property type="entry name" value="P-loop containing nucleotide triphosphate hydrolases"/>
    <property type="match status" value="1"/>
</dbReference>
<dbReference type="Proteomes" id="UP000440004">
    <property type="component" value="Unassembled WGS sequence"/>
</dbReference>
<dbReference type="AlphaFoldDB" id="A0A6A7K4A6"/>
<accession>A0A6A7K4A6</accession>
<evidence type="ECO:0000256" key="2">
    <source>
        <dbReference type="ARBA" id="ARBA00022797"/>
    </source>
</evidence>